<keyword evidence="3" id="KW-1185">Reference proteome</keyword>
<evidence type="ECO:0000313" key="2">
    <source>
        <dbReference type="EMBL" id="PKY72593.1"/>
    </source>
</evidence>
<evidence type="ECO:0000256" key="1">
    <source>
        <dbReference type="SAM" id="MobiDB-lite"/>
    </source>
</evidence>
<proteinExistence type="predicted"/>
<feature type="compositionally biased region" description="Acidic residues" evidence="1">
    <location>
        <begin position="236"/>
        <end position="246"/>
    </location>
</feature>
<reference evidence="2 3" key="1">
    <citation type="submission" date="2017-12" db="EMBL/GenBank/DDBJ databases">
        <title>Phylogenetic diversity of female urinary microbiome.</title>
        <authorList>
            <person name="Thomas-White K."/>
            <person name="Wolfe A.J."/>
        </authorList>
    </citation>
    <scope>NUCLEOTIDE SEQUENCE [LARGE SCALE GENOMIC DNA]</scope>
    <source>
        <strain evidence="2 3">UMB0402</strain>
    </source>
</reference>
<dbReference type="RefSeq" id="WP_024331881.1">
    <property type="nucleotide sequence ID" value="NZ_JASOXK010000005.1"/>
</dbReference>
<sequence>MPETDKVLAAAVEVARQSLLSIAKEDEIGKHLGFVLDDVRLGTHSFECLKPGYRGWHWVSTVARVPRGRKATICEVALIPGPDALLAPKWVPWKERLKPGDLREGDTLPYKEQDERLEPGYSQVDPANRDALQIDEVGLGRERVLSEEGRAQAARRWYRSREHGPARPRKRGGEQCSTCGFLVKLHGSMRTLFGVCANEWSPQDGAVVSLDHVCGAHSETDEAVRPTTVPQNEAALSEDDLEVSAR</sequence>
<dbReference type="AlphaFoldDB" id="A0A2I1IN98"/>
<accession>A0A2I1IN98</accession>
<comment type="caution">
    <text evidence="2">The sequence shown here is derived from an EMBL/GenBank/DDBJ whole genome shotgun (WGS) entry which is preliminary data.</text>
</comment>
<protein>
    <submittedName>
        <fullName evidence="2">DUF3027 domain-containing protein</fullName>
    </submittedName>
</protein>
<dbReference type="Pfam" id="PF11228">
    <property type="entry name" value="DUF3027"/>
    <property type="match status" value="1"/>
</dbReference>
<feature type="region of interest" description="Disordered" evidence="1">
    <location>
        <begin position="219"/>
        <end position="246"/>
    </location>
</feature>
<evidence type="ECO:0000313" key="3">
    <source>
        <dbReference type="Proteomes" id="UP000235122"/>
    </source>
</evidence>
<organism evidence="2 3">
    <name type="scientific">Winkia neuii</name>
    <dbReference type="NCBI Taxonomy" id="33007"/>
    <lineage>
        <taxon>Bacteria</taxon>
        <taxon>Bacillati</taxon>
        <taxon>Actinomycetota</taxon>
        <taxon>Actinomycetes</taxon>
        <taxon>Actinomycetales</taxon>
        <taxon>Actinomycetaceae</taxon>
        <taxon>Winkia</taxon>
    </lineage>
</organism>
<dbReference type="EMBL" id="PKKO01000003">
    <property type="protein sequence ID" value="PKY72593.1"/>
    <property type="molecule type" value="Genomic_DNA"/>
</dbReference>
<gene>
    <name evidence="2" type="ORF">CYJ19_05160</name>
</gene>
<dbReference type="Proteomes" id="UP000235122">
    <property type="component" value="Unassembled WGS sequence"/>
</dbReference>
<feature type="region of interest" description="Disordered" evidence="1">
    <location>
        <begin position="154"/>
        <end position="174"/>
    </location>
</feature>
<dbReference type="STRING" id="33007.HMPREF3198_00162"/>
<dbReference type="GeneID" id="35866763"/>
<dbReference type="InterPro" id="IPR021391">
    <property type="entry name" value="DUF3027"/>
</dbReference>
<name>A0A2I1IN98_9ACTO</name>